<feature type="domain" description="Winged helix DNA-binding" evidence="1">
    <location>
        <begin position="17"/>
        <end position="93"/>
    </location>
</feature>
<dbReference type="GO" id="GO:0003677">
    <property type="term" value="F:DNA binding"/>
    <property type="evidence" value="ECO:0007669"/>
    <property type="project" value="UniProtKB-KW"/>
</dbReference>
<evidence type="ECO:0000313" key="3">
    <source>
        <dbReference type="Proteomes" id="UP001235712"/>
    </source>
</evidence>
<reference evidence="2 3" key="1">
    <citation type="submission" date="2023-07" db="EMBL/GenBank/DDBJ databases">
        <title>Sequencing the genomes of 1000 actinobacteria strains.</title>
        <authorList>
            <person name="Klenk H.-P."/>
        </authorList>
    </citation>
    <scope>NUCLEOTIDE SEQUENCE [LARGE SCALE GENOMIC DNA]</scope>
    <source>
        <strain evidence="2 3">DSM 44388</strain>
    </source>
</reference>
<protein>
    <submittedName>
        <fullName evidence="2">DNA-binding MarR family transcriptional regulator</fullName>
    </submittedName>
</protein>
<name>A0ABT9PCK8_9ACTN</name>
<dbReference type="InterPro" id="IPR036388">
    <property type="entry name" value="WH-like_DNA-bd_sf"/>
</dbReference>
<organism evidence="2 3">
    <name type="scientific">Kineosporia succinea</name>
    <dbReference type="NCBI Taxonomy" id="84632"/>
    <lineage>
        <taxon>Bacteria</taxon>
        <taxon>Bacillati</taxon>
        <taxon>Actinomycetota</taxon>
        <taxon>Actinomycetes</taxon>
        <taxon>Kineosporiales</taxon>
        <taxon>Kineosporiaceae</taxon>
        <taxon>Kineosporia</taxon>
    </lineage>
</organism>
<sequence length="112" mass="12266">MAETAGMFDPALMDPTRFGIVSLLAATRWAEFSYVRDSLGLSDSALSKQASHLSKAGYLEVHKGYVGKRPRTWLRLSPAGRNALAGHIRYLQEVARTARELGQSHEPESPPG</sequence>
<dbReference type="EMBL" id="JAUSQZ010000001">
    <property type="protein sequence ID" value="MDP9830442.1"/>
    <property type="molecule type" value="Genomic_DNA"/>
</dbReference>
<accession>A0ABT9PCK8</accession>
<dbReference type="InterPro" id="IPR027395">
    <property type="entry name" value="WH_DNA-bd_dom"/>
</dbReference>
<keyword evidence="3" id="KW-1185">Reference proteome</keyword>
<dbReference type="InterPro" id="IPR036390">
    <property type="entry name" value="WH_DNA-bd_sf"/>
</dbReference>
<keyword evidence="2" id="KW-0238">DNA-binding</keyword>
<dbReference type="Gene3D" id="1.10.10.10">
    <property type="entry name" value="Winged helix-like DNA-binding domain superfamily/Winged helix DNA-binding domain"/>
    <property type="match status" value="1"/>
</dbReference>
<dbReference type="SUPFAM" id="SSF46785">
    <property type="entry name" value="Winged helix' DNA-binding domain"/>
    <property type="match status" value="1"/>
</dbReference>
<dbReference type="Proteomes" id="UP001235712">
    <property type="component" value="Unassembled WGS sequence"/>
</dbReference>
<proteinExistence type="predicted"/>
<comment type="caution">
    <text evidence="2">The sequence shown here is derived from an EMBL/GenBank/DDBJ whole genome shotgun (WGS) entry which is preliminary data.</text>
</comment>
<gene>
    <name evidence="2" type="ORF">J2S57_006191</name>
</gene>
<dbReference type="PANTHER" id="PTHR37318">
    <property type="entry name" value="BSL7504 PROTEIN"/>
    <property type="match status" value="1"/>
</dbReference>
<evidence type="ECO:0000313" key="2">
    <source>
        <dbReference type="EMBL" id="MDP9830442.1"/>
    </source>
</evidence>
<dbReference type="Pfam" id="PF13601">
    <property type="entry name" value="HTH_34"/>
    <property type="match status" value="1"/>
</dbReference>
<dbReference type="PANTHER" id="PTHR37318:SF1">
    <property type="entry name" value="BSL7504 PROTEIN"/>
    <property type="match status" value="1"/>
</dbReference>
<evidence type="ECO:0000259" key="1">
    <source>
        <dbReference type="Pfam" id="PF13601"/>
    </source>
</evidence>